<organism evidence="8">
    <name type="scientific">hydrothermal vent metagenome</name>
    <dbReference type="NCBI Taxonomy" id="652676"/>
    <lineage>
        <taxon>unclassified sequences</taxon>
        <taxon>metagenomes</taxon>
        <taxon>ecological metagenomes</taxon>
    </lineage>
</organism>
<accession>A0A3B0TDK7</accession>
<dbReference type="PANTHER" id="PTHR30008:SF0">
    <property type="entry name" value="EXODEOXYRIBONUCLEASE 7 LARGE SUBUNIT"/>
    <property type="match status" value="1"/>
</dbReference>
<feature type="domain" description="OB-fold nucleic acid binding" evidence="7">
    <location>
        <begin position="14"/>
        <end position="107"/>
    </location>
</feature>
<keyword evidence="4" id="KW-0269">Exonuclease</keyword>
<protein>
    <submittedName>
        <fullName evidence="8">Exodeoxyribonuclease VII large subunit</fullName>
        <ecNumber evidence="8">3.1.11.6</ecNumber>
    </submittedName>
</protein>
<evidence type="ECO:0000259" key="6">
    <source>
        <dbReference type="Pfam" id="PF02601"/>
    </source>
</evidence>
<feature type="domain" description="Exonuclease VII large subunit C-terminal" evidence="6">
    <location>
        <begin position="131"/>
        <end position="494"/>
    </location>
</feature>
<proteinExistence type="inferred from homology"/>
<feature type="region of interest" description="Disordered" evidence="5">
    <location>
        <begin position="506"/>
        <end position="526"/>
    </location>
</feature>
<evidence type="ECO:0000256" key="2">
    <source>
        <dbReference type="ARBA" id="ARBA00022722"/>
    </source>
</evidence>
<dbReference type="GO" id="GO:0006308">
    <property type="term" value="P:DNA catabolic process"/>
    <property type="evidence" value="ECO:0007669"/>
    <property type="project" value="InterPro"/>
</dbReference>
<feature type="compositionally biased region" description="Gly residues" evidence="5">
    <location>
        <begin position="517"/>
        <end position="526"/>
    </location>
</feature>
<dbReference type="AlphaFoldDB" id="A0A3B0TDK7"/>
<dbReference type="NCBIfam" id="TIGR00237">
    <property type="entry name" value="xseA"/>
    <property type="match status" value="1"/>
</dbReference>
<dbReference type="GO" id="GO:0008855">
    <property type="term" value="F:exodeoxyribonuclease VII activity"/>
    <property type="evidence" value="ECO:0007669"/>
    <property type="project" value="UniProtKB-EC"/>
</dbReference>
<evidence type="ECO:0000256" key="5">
    <source>
        <dbReference type="SAM" id="MobiDB-lite"/>
    </source>
</evidence>
<dbReference type="Pfam" id="PF13742">
    <property type="entry name" value="tRNA_anti_2"/>
    <property type="match status" value="1"/>
</dbReference>
<evidence type="ECO:0000259" key="7">
    <source>
        <dbReference type="Pfam" id="PF13742"/>
    </source>
</evidence>
<dbReference type="InterPro" id="IPR003753">
    <property type="entry name" value="Exonuc_VII_L"/>
</dbReference>
<dbReference type="CDD" id="cd04489">
    <property type="entry name" value="ExoVII_LU_OBF"/>
    <property type="match status" value="1"/>
</dbReference>
<dbReference type="GO" id="GO:0003676">
    <property type="term" value="F:nucleic acid binding"/>
    <property type="evidence" value="ECO:0007669"/>
    <property type="project" value="InterPro"/>
</dbReference>
<evidence type="ECO:0000256" key="3">
    <source>
        <dbReference type="ARBA" id="ARBA00022801"/>
    </source>
</evidence>
<dbReference type="InterPro" id="IPR020579">
    <property type="entry name" value="Exonuc_VII_lsu_C"/>
</dbReference>
<dbReference type="HAMAP" id="MF_00378">
    <property type="entry name" value="Exonuc_7_L"/>
    <property type="match status" value="1"/>
</dbReference>
<dbReference type="GO" id="GO:0009318">
    <property type="term" value="C:exodeoxyribonuclease VII complex"/>
    <property type="evidence" value="ECO:0007669"/>
    <property type="project" value="InterPro"/>
</dbReference>
<evidence type="ECO:0000256" key="4">
    <source>
        <dbReference type="ARBA" id="ARBA00022839"/>
    </source>
</evidence>
<keyword evidence="2" id="KW-0540">Nuclease</keyword>
<gene>
    <name evidence="8" type="ORF">MNBD_ALPHA09-1807</name>
</gene>
<name>A0A3B0TDK7_9ZZZZ</name>
<dbReference type="Pfam" id="PF02601">
    <property type="entry name" value="Exonuc_VII_L"/>
    <property type="match status" value="1"/>
</dbReference>
<keyword evidence="3 8" id="KW-0378">Hydrolase</keyword>
<keyword evidence="1" id="KW-0963">Cytoplasm</keyword>
<dbReference type="InterPro" id="IPR025824">
    <property type="entry name" value="OB-fold_nuc-bd_dom"/>
</dbReference>
<dbReference type="EC" id="3.1.11.6" evidence="8"/>
<dbReference type="EMBL" id="UOEM01000099">
    <property type="protein sequence ID" value="VAW16721.1"/>
    <property type="molecule type" value="Genomic_DNA"/>
</dbReference>
<sequence length="526" mass="55639">MPKATTQDSNTVELTVSELSGAIKRTVEDAFGYVRLRGEVSGYRGPHSSGHCYFALKDEKAKIDAIIWRGVFQRLSIKPEEGLEVIATGKVTTYPGRSSYQIVIDRLEPAGEGALLALLKARERKLAAEGLFDPAAKRKLPALPRVIGVVTSPTGAVIRDILHRLADRFPSHVLVWPVRVQGEGSGDEVAMAIGGFNGLAPGGTPPRPDLIIVARGGGSLEDLWGFNDEAVVRAAAASTIALISAVGHQTDVTLIDHAADVRAPTPTAAAELAVPVRRELIVRVEELAARRGRAMARLVAEARARLDAAAGGLPRRAELFAIPRQRLDAATSGLAQGLAASLHRHRERFTRASAQGSPAHLKGQIGIRRGVVAGMAGRAAAAARQRLARLDGRLGAIAGRLSSRPLVQRNTAERRRLAELDRRMKAALARDLADRAGHIKTLGQLFSSLGHKAVLARGYALVRDAKGGLIRTAAAARKAADILVTLADGDVNAKVIGAMPLTRSAVEKKPDGKGGKGGDGNQGTLF</sequence>
<reference evidence="8" key="1">
    <citation type="submission" date="2018-06" db="EMBL/GenBank/DDBJ databases">
        <authorList>
            <person name="Zhirakovskaya E."/>
        </authorList>
    </citation>
    <scope>NUCLEOTIDE SEQUENCE</scope>
</reference>
<feature type="compositionally biased region" description="Basic and acidic residues" evidence="5">
    <location>
        <begin position="506"/>
        <end position="516"/>
    </location>
</feature>
<dbReference type="PANTHER" id="PTHR30008">
    <property type="entry name" value="EXODEOXYRIBONUCLEASE 7 LARGE SUBUNIT"/>
    <property type="match status" value="1"/>
</dbReference>
<evidence type="ECO:0000256" key="1">
    <source>
        <dbReference type="ARBA" id="ARBA00022490"/>
    </source>
</evidence>
<evidence type="ECO:0000313" key="8">
    <source>
        <dbReference type="EMBL" id="VAW16721.1"/>
    </source>
</evidence>